<evidence type="ECO:0000313" key="3">
    <source>
        <dbReference type="WBParaSite" id="ALUE_0000913601-mRNA-1"/>
    </source>
</evidence>
<reference evidence="3" key="1">
    <citation type="submission" date="2017-02" db="UniProtKB">
        <authorList>
            <consortium name="WormBaseParasite"/>
        </authorList>
    </citation>
    <scope>IDENTIFICATION</scope>
</reference>
<dbReference type="AlphaFoldDB" id="A0A0M3HZJ0"/>
<feature type="compositionally biased region" description="Polar residues" evidence="1">
    <location>
        <begin position="99"/>
        <end position="116"/>
    </location>
</feature>
<feature type="compositionally biased region" description="Basic residues" evidence="1">
    <location>
        <begin position="51"/>
        <end position="66"/>
    </location>
</feature>
<evidence type="ECO:0000256" key="1">
    <source>
        <dbReference type="SAM" id="MobiDB-lite"/>
    </source>
</evidence>
<protein>
    <submittedName>
        <fullName evidence="3">Expressed conserved protein</fullName>
    </submittedName>
</protein>
<organism evidence="2 3">
    <name type="scientific">Ascaris lumbricoides</name>
    <name type="common">Giant roundworm</name>
    <dbReference type="NCBI Taxonomy" id="6252"/>
    <lineage>
        <taxon>Eukaryota</taxon>
        <taxon>Metazoa</taxon>
        <taxon>Ecdysozoa</taxon>
        <taxon>Nematoda</taxon>
        <taxon>Chromadorea</taxon>
        <taxon>Rhabditida</taxon>
        <taxon>Spirurina</taxon>
        <taxon>Ascaridomorpha</taxon>
        <taxon>Ascaridoidea</taxon>
        <taxon>Ascarididae</taxon>
        <taxon>Ascaris</taxon>
    </lineage>
</organism>
<name>A0A0M3HZJ0_ASCLU</name>
<sequence length="254" mass="29182">MVTPPTYVVRETSDGRLVNDSFGVEWPERPSYGRYSLDAYEAVKRGEKVTPRRHRGHQRRNRRGRSNKASEIRDDKGRNESCSHKSHRSSRRKKEGKASYSSHTHSTTGMVCTRNSAKSKRYKARDESDDYLFVGALSAEAVAELLKPNDFRIYYQMPTNTNILVPVHIPLCLAYRSTMGKVFHFPIVCNKDAETGKEEWRVQYGDPRSASFASLPALVRYHKIYSYMDPKTGVIDTFPVWRGSVIDVDDFDFD</sequence>
<keyword evidence="2" id="KW-1185">Reference proteome</keyword>
<feature type="compositionally biased region" description="Basic and acidic residues" evidence="1">
    <location>
        <begin position="68"/>
        <end position="83"/>
    </location>
</feature>
<proteinExistence type="predicted"/>
<evidence type="ECO:0000313" key="2">
    <source>
        <dbReference type="Proteomes" id="UP000036681"/>
    </source>
</evidence>
<dbReference type="Proteomes" id="UP000036681">
    <property type="component" value="Unplaced"/>
</dbReference>
<feature type="compositionally biased region" description="Basic and acidic residues" evidence="1">
    <location>
        <begin position="41"/>
        <end position="50"/>
    </location>
</feature>
<feature type="region of interest" description="Disordered" evidence="1">
    <location>
        <begin position="37"/>
        <end position="119"/>
    </location>
</feature>
<feature type="compositionally biased region" description="Basic residues" evidence="1">
    <location>
        <begin position="84"/>
        <end position="95"/>
    </location>
</feature>
<accession>A0A0M3HZJ0</accession>
<dbReference type="WBParaSite" id="ALUE_0000913601-mRNA-1">
    <property type="protein sequence ID" value="ALUE_0000913601-mRNA-1"/>
    <property type="gene ID" value="ALUE_0000913601"/>
</dbReference>
<dbReference type="PANTHER" id="PTHR31128">
    <property type="entry name" value="PROTEIN CBR-CLEC-135-RELATED"/>
    <property type="match status" value="1"/>
</dbReference>